<dbReference type="Pfam" id="PF22938">
    <property type="entry name" value="Integrase_p58_C"/>
    <property type="match status" value="1"/>
</dbReference>
<dbReference type="AlphaFoldDB" id="A0AAV7W6F5"/>
<dbReference type="EMBL" id="JANPWB010000002">
    <property type="protein sequence ID" value="KAJ1208407.1"/>
    <property type="molecule type" value="Genomic_DNA"/>
</dbReference>
<evidence type="ECO:0000313" key="3">
    <source>
        <dbReference type="Proteomes" id="UP001066276"/>
    </source>
</evidence>
<dbReference type="Proteomes" id="UP001066276">
    <property type="component" value="Chromosome 1_2"/>
</dbReference>
<proteinExistence type="predicted"/>
<keyword evidence="3" id="KW-1185">Reference proteome</keyword>
<gene>
    <name evidence="2" type="ORF">NDU88_003793</name>
</gene>
<organism evidence="2 3">
    <name type="scientific">Pleurodeles waltl</name>
    <name type="common">Iberian ribbed newt</name>
    <dbReference type="NCBI Taxonomy" id="8319"/>
    <lineage>
        <taxon>Eukaryota</taxon>
        <taxon>Metazoa</taxon>
        <taxon>Chordata</taxon>
        <taxon>Craniata</taxon>
        <taxon>Vertebrata</taxon>
        <taxon>Euteleostomi</taxon>
        <taxon>Amphibia</taxon>
        <taxon>Batrachia</taxon>
        <taxon>Caudata</taxon>
        <taxon>Salamandroidea</taxon>
        <taxon>Salamandridae</taxon>
        <taxon>Pleurodelinae</taxon>
        <taxon>Pleurodeles</taxon>
    </lineage>
</organism>
<comment type="caution">
    <text evidence="2">The sequence shown here is derived from an EMBL/GenBank/DDBJ whole genome shotgun (WGS) entry which is preliminary data.</text>
</comment>
<protein>
    <recommendedName>
        <fullName evidence="1">Integrase p58-like C-terminal domain-containing protein</fullName>
    </recommendedName>
</protein>
<evidence type="ECO:0000259" key="1">
    <source>
        <dbReference type="Pfam" id="PF22938"/>
    </source>
</evidence>
<accession>A0AAV7W6F5</accession>
<evidence type="ECO:0000313" key="2">
    <source>
        <dbReference type="EMBL" id="KAJ1208407.1"/>
    </source>
</evidence>
<feature type="domain" description="Integrase p58-like C-terminal" evidence="1">
    <location>
        <begin position="55"/>
        <end position="89"/>
    </location>
</feature>
<name>A0AAV7W6F5_PLEWA</name>
<sequence length="128" mass="14624">MAEYMTKTNKNLQASQKLVKHWYDQKAALVEYQPGQLVWALEHVAPSTLQDKRTGPYRIVERKGEVTYLVDLGTPKNPHRVIHVNRLKPYQDRADMAMLLVTDGEQEEESELLPDLSVIQPTGWHSGG</sequence>
<reference evidence="2" key="1">
    <citation type="journal article" date="2022" name="bioRxiv">
        <title>Sequencing and chromosome-scale assembly of the giantPleurodeles waltlgenome.</title>
        <authorList>
            <person name="Brown T."/>
            <person name="Elewa A."/>
            <person name="Iarovenko S."/>
            <person name="Subramanian E."/>
            <person name="Araus A.J."/>
            <person name="Petzold A."/>
            <person name="Susuki M."/>
            <person name="Suzuki K.-i.T."/>
            <person name="Hayashi T."/>
            <person name="Toyoda A."/>
            <person name="Oliveira C."/>
            <person name="Osipova E."/>
            <person name="Leigh N.D."/>
            <person name="Simon A."/>
            <person name="Yun M.H."/>
        </authorList>
    </citation>
    <scope>NUCLEOTIDE SEQUENCE</scope>
    <source>
        <strain evidence="2">20211129_DDA</strain>
        <tissue evidence="2">Liver</tissue>
    </source>
</reference>
<dbReference type="InterPro" id="IPR054465">
    <property type="entry name" value="Integrase_p58-like_C"/>
</dbReference>